<dbReference type="GO" id="GO:0051276">
    <property type="term" value="P:chromosome organization"/>
    <property type="evidence" value="ECO:0007669"/>
    <property type="project" value="InterPro"/>
</dbReference>
<evidence type="ECO:0008006" key="3">
    <source>
        <dbReference type="Google" id="ProtNLM"/>
    </source>
</evidence>
<dbReference type="Gene3D" id="1.10.10.1400">
    <property type="entry name" value="Terminase, small subunit, N-terminal DNA-binding domain, HTH motif"/>
    <property type="match status" value="1"/>
</dbReference>
<evidence type="ECO:0000313" key="1">
    <source>
        <dbReference type="EMBL" id="PIL46090.1"/>
    </source>
</evidence>
<dbReference type="OrthoDB" id="8227562at2"/>
<dbReference type="RefSeq" id="WP_099786979.1">
    <property type="nucleotide sequence ID" value="NZ_PDOC01000002.1"/>
</dbReference>
<name>A0A2G8TJ67_9BURK</name>
<protein>
    <recommendedName>
        <fullName evidence="3">Terminase small subunit</fullName>
    </recommendedName>
</protein>
<accession>A0A2G8TJ67</accession>
<organism evidence="1 2">
    <name type="scientific">Massilia eurypsychrophila</name>
    <dbReference type="NCBI Taxonomy" id="1485217"/>
    <lineage>
        <taxon>Bacteria</taxon>
        <taxon>Pseudomonadati</taxon>
        <taxon>Pseudomonadota</taxon>
        <taxon>Betaproteobacteria</taxon>
        <taxon>Burkholderiales</taxon>
        <taxon>Oxalobacteraceae</taxon>
        <taxon>Telluria group</taxon>
        <taxon>Massilia</taxon>
    </lineage>
</organism>
<dbReference type="AlphaFoldDB" id="A0A2G8TJ67"/>
<proteinExistence type="predicted"/>
<gene>
    <name evidence="1" type="ORF">CR105_03085</name>
</gene>
<evidence type="ECO:0000313" key="2">
    <source>
        <dbReference type="Proteomes" id="UP000230390"/>
    </source>
</evidence>
<dbReference type="InterPro" id="IPR038713">
    <property type="entry name" value="Terminase_Gp1_N_sf"/>
</dbReference>
<comment type="caution">
    <text evidence="1">The sequence shown here is derived from an EMBL/GenBank/DDBJ whole genome shotgun (WGS) entry which is preliminary data.</text>
</comment>
<sequence>MPERKQQRFVAEYLIDLNATAAYKRAGYEGKGKSAENAASRMLGNVGVQLAVTAAMQQRGERTGITADQVIREIERMAVTREAICIGVLLFRYFPSP</sequence>
<reference evidence="1 2" key="1">
    <citation type="submission" date="2017-10" db="EMBL/GenBank/DDBJ databases">
        <title>Massilia psychrophilum sp. nov., a novel purple-pigmented bacterium isolated from Tianshan glacier, Xinjiang Municipality, China.</title>
        <authorList>
            <person name="Wang H."/>
        </authorList>
    </citation>
    <scope>NUCLEOTIDE SEQUENCE [LARGE SCALE GENOMIC DNA]</scope>
    <source>
        <strain evidence="1 2">JCM 30074</strain>
    </source>
</reference>
<dbReference type="Proteomes" id="UP000230390">
    <property type="component" value="Unassembled WGS sequence"/>
</dbReference>
<keyword evidence="2" id="KW-1185">Reference proteome</keyword>
<dbReference type="Pfam" id="PF03592">
    <property type="entry name" value="Terminase_2"/>
    <property type="match status" value="1"/>
</dbReference>
<dbReference type="EMBL" id="PDOC01000002">
    <property type="protein sequence ID" value="PIL46090.1"/>
    <property type="molecule type" value="Genomic_DNA"/>
</dbReference>
<dbReference type="InterPro" id="IPR005335">
    <property type="entry name" value="Terminase_ssu"/>
</dbReference>